<dbReference type="EMBL" id="JACXAH010000044">
    <property type="protein sequence ID" value="MBD1373902.1"/>
    <property type="molecule type" value="Genomic_DNA"/>
</dbReference>
<dbReference type="AlphaFoldDB" id="A0A926NCU4"/>
<comment type="caution">
    <text evidence="2">The sequence shown here is derived from an EMBL/GenBank/DDBJ whole genome shotgun (WGS) entry which is preliminary data.</text>
</comment>
<keyword evidence="1" id="KW-1133">Transmembrane helix</keyword>
<protein>
    <submittedName>
        <fullName evidence="2">Uncharacterized protein</fullName>
    </submittedName>
</protein>
<dbReference type="RefSeq" id="WP_191138740.1">
    <property type="nucleotide sequence ID" value="NZ_JACXAG020000001.1"/>
</dbReference>
<feature type="transmembrane region" description="Helical" evidence="1">
    <location>
        <begin position="7"/>
        <end position="24"/>
    </location>
</feature>
<evidence type="ECO:0000256" key="1">
    <source>
        <dbReference type="SAM" id="Phobius"/>
    </source>
</evidence>
<organism evidence="2 3">
    <name type="scientific">Polycladospora coralii</name>
    <dbReference type="NCBI Taxonomy" id="2771432"/>
    <lineage>
        <taxon>Bacteria</taxon>
        <taxon>Bacillati</taxon>
        <taxon>Bacillota</taxon>
        <taxon>Bacilli</taxon>
        <taxon>Bacillales</taxon>
        <taxon>Thermoactinomycetaceae</taxon>
        <taxon>Polycladospora</taxon>
    </lineage>
</organism>
<gene>
    <name evidence="2" type="ORF">IC620_16275</name>
</gene>
<sequence>MLRKQPALISVMGLLLLILGLTQFPLAELLLIELIFVVLWSFVVLLVIISNWQRAKQKIQMKRNRAESKRRKQWLMAEKELNQLRHRRQRIYTN</sequence>
<dbReference type="Proteomes" id="UP000661691">
    <property type="component" value="Unassembled WGS sequence"/>
</dbReference>
<feature type="transmembrane region" description="Helical" evidence="1">
    <location>
        <begin position="30"/>
        <end position="52"/>
    </location>
</feature>
<keyword evidence="3" id="KW-1185">Reference proteome</keyword>
<proteinExistence type="predicted"/>
<keyword evidence="1" id="KW-0472">Membrane</keyword>
<keyword evidence="1" id="KW-0812">Transmembrane</keyword>
<accession>A0A926NCU4</accession>
<reference evidence="2" key="1">
    <citation type="submission" date="2020-09" db="EMBL/GenBank/DDBJ databases">
        <title>A novel bacterium of genus Hazenella, isolated from South China Sea.</title>
        <authorList>
            <person name="Huang H."/>
            <person name="Mo K."/>
            <person name="Hu Y."/>
        </authorList>
    </citation>
    <scope>NUCLEOTIDE SEQUENCE</scope>
    <source>
        <strain evidence="2">IB182357</strain>
    </source>
</reference>
<name>A0A926NCU4_9BACL</name>
<evidence type="ECO:0000313" key="3">
    <source>
        <dbReference type="Proteomes" id="UP000661691"/>
    </source>
</evidence>
<evidence type="ECO:0000313" key="2">
    <source>
        <dbReference type="EMBL" id="MBD1373902.1"/>
    </source>
</evidence>